<dbReference type="VEuPathDB" id="VectorBase:LDEU013367"/>
<keyword evidence="2" id="KW-1185">Reference proteome</keyword>
<sequence>MDQMLGIYEITSAIREIYNVNSITPQKRYRGESFNLACGNLTLKIGHPITSIMPVDISAVMDEVLQYYRNQAGSGLSGFAGTRYQRGNGLFSNLWTKIGLPVLKFLGRQAISTGLNVASDALDGRNSKESAVDHLKTSGRNTVDYLKQLNQQSGRGVKRRKATK</sequence>
<evidence type="ECO:0000313" key="2">
    <source>
        <dbReference type="Proteomes" id="UP000288716"/>
    </source>
</evidence>
<dbReference type="Proteomes" id="UP000288716">
    <property type="component" value="Unassembled WGS sequence"/>
</dbReference>
<dbReference type="EMBL" id="NCKV01036077">
    <property type="protein sequence ID" value="RWS18673.1"/>
    <property type="molecule type" value="Genomic_DNA"/>
</dbReference>
<protein>
    <submittedName>
        <fullName evidence="1">Uncharacterized protein</fullName>
    </submittedName>
</protein>
<feature type="non-terminal residue" evidence="1">
    <location>
        <position position="164"/>
    </location>
</feature>
<reference evidence="1 2" key="1">
    <citation type="journal article" date="2018" name="Gigascience">
        <title>Genomes of trombidid mites reveal novel predicted allergens and laterally-transferred genes associated with secondary metabolism.</title>
        <authorList>
            <person name="Dong X."/>
            <person name="Chaisiri K."/>
            <person name="Xia D."/>
            <person name="Armstrong S.D."/>
            <person name="Fang Y."/>
            <person name="Donnelly M.J."/>
            <person name="Kadowaki T."/>
            <person name="McGarry J.W."/>
            <person name="Darby A.C."/>
            <person name="Makepeace B.L."/>
        </authorList>
    </citation>
    <scope>NUCLEOTIDE SEQUENCE [LARGE SCALE GENOMIC DNA]</scope>
    <source>
        <strain evidence="1">UoL-UT</strain>
    </source>
</reference>
<comment type="caution">
    <text evidence="1">The sequence shown here is derived from an EMBL/GenBank/DDBJ whole genome shotgun (WGS) entry which is preliminary data.</text>
</comment>
<gene>
    <name evidence="1" type="ORF">B4U80_00004</name>
</gene>
<proteinExistence type="predicted"/>
<dbReference type="STRING" id="299467.A0A443RTM7"/>
<organism evidence="1 2">
    <name type="scientific">Leptotrombidium deliense</name>
    <dbReference type="NCBI Taxonomy" id="299467"/>
    <lineage>
        <taxon>Eukaryota</taxon>
        <taxon>Metazoa</taxon>
        <taxon>Ecdysozoa</taxon>
        <taxon>Arthropoda</taxon>
        <taxon>Chelicerata</taxon>
        <taxon>Arachnida</taxon>
        <taxon>Acari</taxon>
        <taxon>Acariformes</taxon>
        <taxon>Trombidiformes</taxon>
        <taxon>Prostigmata</taxon>
        <taxon>Anystina</taxon>
        <taxon>Parasitengona</taxon>
        <taxon>Trombiculoidea</taxon>
        <taxon>Trombiculidae</taxon>
        <taxon>Leptotrombidium</taxon>
    </lineage>
</organism>
<accession>A0A443RTM7</accession>
<evidence type="ECO:0000313" key="1">
    <source>
        <dbReference type="EMBL" id="RWS18673.1"/>
    </source>
</evidence>
<dbReference type="OrthoDB" id="5979489at2759"/>
<dbReference type="AlphaFoldDB" id="A0A443RTM7"/>
<name>A0A443RTM7_9ACAR</name>